<comment type="caution">
    <text evidence="1">The sequence shown here is derived from an EMBL/GenBank/DDBJ whole genome shotgun (WGS) entry which is preliminary data.</text>
</comment>
<reference evidence="1 2" key="1">
    <citation type="submission" date="2014-06" db="EMBL/GenBank/DDBJ databases">
        <title>Whole Genome Sequences of Three Symbiotic Endozoicomonas Bacteria.</title>
        <authorList>
            <person name="Neave M.J."/>
            <person name="Apprill A."/>
            <person name="Voolstra C.R."/>
        </authorList>
    </citation>
    <scope>NUCLEOTIDE SEQUENCE [LARGE SCALE GENOMIC DNA]</scope>
    <source>
        <strain evidence="1 2">DSM 25634</strain>
    </source>
</reference>
<gene>
    <name evidence="1" type="ORF">GZ78_13195</name>
</gene>
<organism evidence="1 2">
    <name type="scientific">Endozoicomonas numazuensis</name>
    <dbReference type="NCBI Taxonomy" id="1137799"/>
    <lineage>
        <taxon>Bacteria</taxon>
        <taxon>Pseudomonadati</taxon>
        <taxon>Pseudomonadota</taxon>
        <taxon>Gammaproteobacteria</taxon>
        <taxon>Oceanospirillales</taxon>
        <taxon>Endozoicomonadaceae</taxon>
        <taxon>Endozoicomonas</taxon>
    </lineage>
</organism>
<dbReference type="STRING" id="1137799.GZ78_13195"/>
<dbReference type="EMBL" id="JOKH01000002">
    <property type="protein sequence ID" value="KEQ18440.1"/>
    <property type="molecule type" value="Genomic_DNA"/>
</dbReference>
<name>A0A081NJ17_9GAMM</name>
<sequence>MLLVGINKGLGQGQKRNLAGKSKRILNEFKSSRPDLSNQPDNIVKTEYLTTMIDECLAKGKDPSVIRSLFNTMTEPEKETMCFTGVNDLDSWLLERMHYYASIHSIDSLFNATRRSLSYLERPISKESNSGKVWAGKNPYNPNMIEKVLDIQRACNNFIKISPKDNKTPAMRLARIFHKGAATSGQVIQL</sequence>
<proteinExistence type="predicted"/>
<protein>
    <submittedName>
        <fullName evidence="1">Uncharacterized protein</fullName>
    </submittedName>
</protein>
<dbReference type="AlphaFoldDB" id="A0A081NJ17"/>
<dbReference type="Proteomes" id="UP000028073">
    <property type="component" value="Unassembled WGS sequence"/>
</dbReference>
<evidence type="ECO:0000313" key="2">
    <source>
        <dbReference type="Proteomes" id="UP000028073"/>
    </source>
</evidence>
<dbReference type="eggNOG" id="COG3677">
    <property type="taxonomic scope" value="Bacteria"/>
</dbReference>
<evidence type="ECO:0000313" key="1">
    <source>
        <dbReference type="EMBL" id="KEQ18440.1"/>
    </source>
</evidence>
<accession>A0A081NJ17</accession>
<keyword evidence="2" id="KW-1185">Reference proteome</keyword>